<evidence type="ECO:0000313" key="1">
    <source>
        <dbReference type="EMBL" id="TWI28051.1"/>
    </source>
</evidence>
<dbReference type="EMBL" id="VLKU01000017">
    <property type="protein sequence ID" value="TWI28051.1"/>
    <property type="molecule type" value="Genomic_DNA"/>
</dbReference>
<accession>A0A562N833</accession>
<gene>
    <name evidence="1" type="ORF">IQ24_03882</name>
</gene>
<sequence>MAAPGQRLACYDAAENPSGASTWRIQREATAVDKHETVHMALLSKNAISTPFTTMGDASTHAVLALRCMGGTTAFYVTLADNLMSDIREFGHVPYRIDEGEPAEYVMTASSDDRSLGFWDSASAIAAIKPLLEAQTLRIRATPFAGRPHELEFTVAGLDEAIKPLRASCGW</sequence>
<proteinExistence type="predicted"/>
<comment type="caution">
    <text evidence="1">The sequence shown here is derived from an EMBL/GenBank/DDBJ whole genome shotgun (WGS) entry which is preliminary data.</text>
</comment>
<reference evidence="1 2" key="1">
    <citation type="journal article" date="2015" name="Stand. Genomic Sci.">
        <title>Genomic Encyclopedia of Bacterial and Archaeal Type Strains, Phase III: the genomes of soil and plant-associated and newly described type strains.</title>
        <authorList>
            <person name="Whitman W.B."/>
            <person name="Woyke T."/>
            <person name="Klenk H.P."/>
            <person name="Zhou Y."/>
            <person name="Lilburn T.G."/>
            <person name="Beck B.J."/>
            <person name="De Vos P."/>
            <person name="Vandamme P."/>
            <person name="Eisen J.A."/>
            <person name="Garrity G."/>
            <person name="Hugenholtz P."/>
            <person name="Kyrpides N.C."/>
        </authorList>
    </citation>
    <scope>NUCLEOTIDE SEQUENCE [LARGE SCALE GENOMIC DNA]</scope>
    <source>
        <strain evidence="1 2">CGMCC 1.5364</strain>
    </source>
</reference>
<dbReference type="RefSeq" id="WP_158637586.1">
    <property type="nucleotide sequence ID" value="NZ_VLKU01000017.1"/>
</dbReference>
<dbReference type="InterPro" id="IPR017738">
    <property type="entry name" value="T6SS-assoc_VCA0118"/>
</dbReference>
<protein>
    <submittedName>
        <fullName evidence="1">Type VI secretion system VasI family protein</fullName>
    </submittedName>
</protein>
<dbReference type="AlphaFoldDB" id="A0A562N833"/>
<organism evidence="1 2">
    <name type="scientific">Paracoccus sulfuroxidans</name>
    <dbReference type="NCBI Taxonomy" id="384678"/>
    <lineage>
        <taxon>Bacteria</taxon>
        <taxon>Pseudomonadati</taxon>
        <taxon>Pseudomonadota</taxon>
        <taxon>Alphaproteobacteria</taxon>
        <taxon>Rhodobacterales</taxon>
        <taxon>Paracoccaceae</taxon>
        <taxon>Paracoccus</taxon>
    </lineage>
</organism>
<evidence type="ECO:0000313" key="2">
    <source>
        <dbReference type="Proteomes" id="UP000316225"/>
    </source>
</evidence>
<name>A0A562N833_9RHOB</name>
<keyword evidence="2" id="KW-1185">Reference proteome</keyword>
<dbReference type="OrthoDB" id="7831428at2"/>
<dbReference type="Proteomes" id="UP000316225">
    <property type="component" value="Unassembled WGS sequence"/>
</dbReference>
<dbReference type="Pfam" id="PF11319">
    <property type="entry name" value="VasI"/>
    <property type="match status" value="1"/>
</dbReference>